<proteinExistence type="inferred from homology"/>
<evidence type="ECO:0000256" key="5">
    <source>
        <dbReference type="ARBA" id="ARBA00022692"/>
    </source>
</evidence>
<feature type="transmembrane region" description="Helical" evidence="9">
    <location>
        <begin position="91"/>
        <end position="111"/>
    </location>
</feature>
<evidence type="ECO:0000256" key="9">
    <source>
        <dbReference type="RuleBase" id="RU363073"/>
    </source>
</evidence>
<comment type="subcellular location">
    <subcellularLocation>
        <location evidence="1">Endomembrane system</location>
        <topology evidence="1">Multi-pass membrane protein</topology>
    </subcellularLocation>
    <subcellularLocation>
        <location evidence="9">Vacuole membrane</location>
        <topology evidence="9">Multi-pass membrane protein</topology>
    </subcellularLocation>
</comment>
<evidence type="ECO:0000256" key="7">
    <source>
        <dbReference type="ARBA" id="ARBA00022989"/>
    </source>
</evidence>
<sequence>RKSDILHLLTDMKLTDDPPVTTKELNGWYLYNLACEVYYVAAITVFIPIILENLASEAGFELDHVTPCNTSQINYKCDIKIGSSFFDTASYSLYVISISVFLQAIVYIAFGSLADHGNFRKKFLLTFSYIGAFATIAFIFVPHGLYLFAGFLTIISNVSFGAAFVFYLAYIPTFTRVHPRVIDAKKAGKSSKELNEIEDEIANTISSNSIIIGCTAGVLILILCAGVMLLMNENSYSYQVGTAICGAWWLLNLTFPLLWLQDRESPPLPSDGFNTIVSVAILFGKTQLGLSPHQLFIAAIIIPTCAFIGVYILSKIQQYFDLRTKTMILITASLHALIPIYGLIGFVAPFGIKNLWEVWMFAVYFGFSLGAIQSYCRVLFGSIVPRGHENELFSLYEITDKGSSWLGPLVTGLIRDSTHDLRYSYWFLLVMMTVPIFIIYTIDVQRGKDDAENFVRKEYEILEQKKISAPKDIIA</sequence>
<dbReference type="Gene3D" id="1.20.1250.20">
    <property type="entry name" value="MFS general substrate transporter like domains"/>
    <property type="match status" value="1"/>
</dbReference>
<keyword evidence="11" id="KW-1185">Reference proteome</keyword>
<evidence type="ECO:0000313" key="11">
    <source>
        <dbReference type="Proteomes" id="UP000789759"/>
    </source>
</evidence>
<dbReference type="InterPro" id="IPR024671">
    <property type="entry name" value="Atg22-like"/>
</dbReference>
<feature type="non-terminal residue" evidence="10">
    <location>
        <position position="475"/>
    </location>
</feature>
<feature type="transmembrane region" description="Helical" evidence="9">
    <location>
        <begin position="29"/>
        <end position="51"/>
    </location>
</feature>
<keyword evidence="3 9" id="KW-0813">Transport</keyword>
<dbReference type="PANTHER" id="PTHR23519">
    <property type="entry name" value="AUTOPHAGY-RELATED PROTEIN 22"/>
    <property type="match status" value="1"/>
</dbReference>
<dbReference type="CDD" id="cd17483">
    <property type="entry name" value="MFS_Atg22_like"/>
    <property type="match status" value="1"/>
</dbReference>
<dbReference type="Pfam" id="PF11700">
    <property type="entry name" value="ATG22"/>
    <property type="match status" value="2"/>
</dbReference>
<comment type="caution">
    <text evidence="9">Lacks conserved residue(s) required for the propagation of feature annotation.</text>
</comment>
<evidence type="ECO:0000313" key="10">
    <source>
        <dbReference type="EMBL" id="CAG8524414.1"/>
    </source>
</evidence>
<feature type="transmembrane region" description="Helical" evidence="9">
    <location>
        <begin position="296"/>
        <end position="314"/>
    </location>
</feature>
<dbReference type="OrthoDB" id="192733at2759"/>
<evidence type="ECO:0000256" key="1">
    <source>
        <dbReference type="ARBA" id="ARBA00004127"/>
    </source>
</evidence>
<feature type="transmembrane region" description="Helical" evidence="9">
    <location>
        <begin position="123"/>
        <end position="141"/>
    </location>
</feature>
<keyword evidence="7 9" id="KW-1133">Transmembrane helix</keyword>
<feature type="transmembrane region" description="Helical" evidence="9">
    <location>
        <begin position="358"/>
        <end position="380"/>
    </location>
</feature>
<evidence type="ECO:0000256" key="4">
    <source>
        <dbReference type="ARBA" id="ARBA00022554"/>
    </source>
</evidence>
<comment type="similarity">
    <text evidence="2 9">Belongs to the ATG22 family.</text>
</comment>
<organism evidence="10 11">
    <name type="scientific">Cetraspora pellucida</name>
    <dbReference type="NCBI Taxonomy" id="1433469"/>
    <lineage>
        <taxon>Eukaryota</taxon>
        <taxon>Fungi</taxon>
        <taxon>Fungi incertae sedis</taxon>
        <taxon>Mucoromycota</taxon>
        <taxon>Glomeromycotina</taxon>
        <taxon>Glomeromycetes</taxon>
        <taxon>Diversisporales</taxon>
        <taxon>Gigasporaceae</taxon>
        <taxon>Cetraspora</taxon>
    </lineage>
</organism>
<dbReference type="GO" id="GO:0012505">
    <property type="term" value="C:endomembrane system"/>
    <property type="evidence" value="ECO:0007669"/>
    <property type="project" value="UniProtKB-SubCell"/>
</dbReference>
<evidence type="ECO:0000256" key="3">
    <source>
        <dbReference type="ARBA" id="ARBA00022448"/>
    </source>
</evidence>
<feature type="transmembrane region" description="Helical" evidence="9">
    <location>
        <begin position="423"/>
        <end position="442"/>
    </location>
</feature>
<accession>A0A9N9FBR0</accession>
<reference evidence="10" key="1">
    <citation type="submission" date="2021-06" db="EMBL/GenBank/DDBJ databases">
        <authorList>
            <person name="Kallberg Y."/>
            <person name="Tangrot J."/>
            <person name="Rosling A."/>
        </authorList>
    </citation>
    <scope>NUCLEOTIDE SEQUENCE</scope>
    <source>
        <strain evidence="10">FL966</strain>
    </source>
</reference>
<gene>
    <name evidence="10" type="ORF">CPELLU_LOCUS3545</name>
</gene>
<dbReference type="AlphaFoldDB" id="A0A9N9FBR0"/>
<keyword evidence="8 9" id="KW-0472">Membrane</keyword>
<feature type="transmembrane region" description="Helical" evidence="9">
    <location>
        <begin position="210"/>
        <end position="230"/>
    </location>
</feature>
<feature type="transmembrane region" description="Helical" evidence="9">
    <location>
        <begin position="147"/>
        <end position="170"/>
    </location>
</feature>
<dbReference type="PANTHER" id="PTHR23519:SF1">
    <property type="entry name" value="AUTOPHAGY-RELATED PROTEIN 22"/>
    <property type="match status" value="1"/>
</dbReference>
<dbReference type="GO" id="GO:0005774">
    <property type="term" value="C:vacuolar membrane"/>
    <property type="evidence" value="ECO:0007669"/>
    <property type="project" value="UniProtKB-SubCell"/>
</dbReference>
<comment type="caution">
    <text evidence="10">The sequence shown here is derived from an EMBL/GenBank/DDBJ whole genome shotgun (WGS) entry which is preliminary data.</text>
</comment>
<dbReference type="InterPro" id="IPR044738">
    <property type="entry name" value="Atg22"/>
</dbReference>
<evidence type="ECO:0000256" key="6">
    <source>
        <dbReference type="ARBA" id="ARBA00022970"/>
    </source>
</evidence>
<evidence type="ECO:0000256" key="2">
    <source>
        <dbReference type="ARBA" id="ARBA00006978"/>
    </source>
</evidence>
<keyword evidence="9" id="KW-0072">Autophagy</keyword>
<dbReference type="InterPro" id="IPR036259">
    <property type="entry name" value="MFS_trans_sf"/>
</dbReference>
<dbReference type="SUPFAM" id="SSF103473">
    <property type="entry name" value="MFS general substrate transporter"/>
    <property type="match status" value="1"/>
</dbReference>
<dbReference type="EMBL" id="CAJVQA010001743">
    <property type="protein sequence ID" value="CAG8524414.1"/>
    <property type="molecule type" value="Genomic_DNA"/>
</dbReference>
<protein>
    <recommendedName>
        <fullName evidence="9">Autophagy-related protein</fullName>
    </recommendedName>
</protein>
<dbReference type="GO" id="GO:0006914">
    <property type="term" value="P:autophagy"/>
    <property type="evidence" value="ECO:0007669"/>
    <property type="project" value="UniProtKB-KW"/>
</dbReference>
<feature type="transmembrane region" description="Helical" evidence="9">
    <location>
        <begin position="326"/>
        <end position="352"/>
    </location>
</feature>
<comment type="function">
    <text evidence="9">Vacuolar effluxer which mediate the efflux of amino acids resulting from autophagic degradation. The release of autophagic amino acids allows the maintenance of protein synthesis and viability during nitrogen starvation.</text>
</comment>
<dbReference type="Proteomes" id="UP000789759">
    <property type="component" value="Unassembled WGS sequence"/>
</dbReference>
<keyword evidence="6 9" id="KW-0029">Amino-acid transport</keyword>
<keyword evidence="4 9" id="KW-0926">Vacuole</keyword>
<dbReference type="GO" id="GO:0032974">
    <property type="term" value="P:amino acid transmembrane export from vacuole"/>
    <property type="evidence" value="ECO:0007669"/>
    <property type="project" value="InterPro"/>
</dbReference>
<dbReference type="InterPro" id="IPR050495">
    <property type="entry name" value="ATG22/LtaA_families"/>
</dbReference>
<evidence type="ECO:0000256" key="8">
    <source>
        <dbReference type="ARBA" id="ARBA00023136"/>
    </source>
</evidence>
<name>A0A9N9FBR0_9GLOM</name>
<keyword evidence="5 9" id="KW-0812">Transmembrane</keyword>